<accession>A0A284VQ76</accession>
<proteinExistence type="predicted"/>
<gene>
    <name evidence="1" type="ORF">MNV_320014</name>
</gene>
<dbReference type="Proteomes" id="UP000218615">
    <property type="component" value="Unassembled WGS sequence"/>
</dbReference>
<name>A0A284VQ76_9EURY</name>
<sequence>MKKILLIAIVLSMVFAGCISGEKKPQGANFHGVNLVYDATSSLGASENQTQLQRLDWRVNITNASDKAAKSANASVMLHPEIVHG</sequence>
<protein>
    <submittedName>
        <fullName evidence="1">Uncharacterized protein</fullName>
    </submittedName>
</protein>
<dbReference type="AlphaFoldDB" id="A0A284VQ76"/>
<keyword evidence="2" id="KW-1185">Reference proteome</keyword>
<evidence type="ECO:0000313" key="2">
    <source>
        <dbReference type="Proteomes" id="UP000218615"/>
    </source>
</evidence>
<dbReference type="RefSeq" id="WP_096206031.1">
    <property type="nucleotide sequence ID" value="NZ_FZMP01000177.1"/>
</dbReference>
<organism evidence="1 2">
    <name type="scientific">Candidatus Methanoperedens nitratireducens</name>
    <dbReference type="NCBI Taxonomy" id="1392998"/>
    <lineage>
        <taxon>Archaea</taxon>
        <taxon>Methanobacteriati</taxon>
        <taxon>Methanobacteriota</taxon>
        <taxon>Stenosarchaea group</taxon>
        <taxon>Methanomicrobia</taxon>
        <taxon>Methanosarcinales</taxon>
        <taxon>ANME-2 cluster</taxon>
        <taxon>Candidatus Methanoperedentaceae</taxon>
        <taxon>Candidatus Methanoperedens</taxon>
    </lineage>
</organism>
<dbReference type="PROSITE" id="PS51257">
    <property type="entry name" value="PROKAR_LIPOPROTEIN"/>
    <property type="match status" value="1"/>
</dbReference>
<dbReference type="EMBL" id="FZMP01000177">
    <property type="protein sequence ID" value="SNQ61327.1"/>
    <property type="molecule type" value="Genomic_DNA"/>
</dbReference>
<evidence type="ECO:0000313" key="1">
    <source>
        <dbReference type="EMBL" id="SNQ61327.1"/>
    </source>
</evidence>
<reference evidence="2" key="1">
    <citation type="submission" date="2017-06" db="EMBL/GenBank/DDBJ databases">
        <authorList>
            <person name="Cremers G."/>
        </authorList>
    </citation>
    <scope>NUCLEOTIDE SEQUENCE [LARGE SCALE GENOMIC DNA]</scope>
</reference>